<evidence type="ECO:0000256" key="3">
    <source>
        <dbReference type="PROSITE-ProRule" id="PRU00221"/>
    </source>
</evidence>
<dbReference type="PROSITE" id="PS50082">
    <property type="entry name" value="WD_REPEATS_2"/>
    <property type="match status" value="5"/>
</dbReference>
<dbReference type="PROSITE" id="PS50988">
    <property type="entry name" value="TROVE"/>
    <property type="match status" value="1"/>
</dbReference>
<dbReference type="SUPFAM" id="SSF52540">
    <property type="entry name" value="P-loop containing nucleoside triphosphate hydrolases"/>
    <property type="match status" value="1"/>
</dbReference>
<dbReference type="GO" id="GO:0003720">
    <property type="term" value="F:telomerase activity"/>
    <property type="evidence" value="ECO:0007669"/>
    <property type="project" value="TreeGrafter"/>
</dbReference>
<accession>A0A7J6DEH0</accession>
<evidence type="ECO:0000256" key="1">
    <source>
        <dbReference type="ARBA" id="ARBA00022574"/>
    </source>
</evidence>
<dbReference type="InterPro" id="IPR008858">
    <property type="entry name" value="TROVE_dom"/>
</dbReference>
<keyword evidence="2" id="KW-0677">Repeat</keyword>
<dbReference type="InterPro" id="IPR052652">
    <property type="entry name" value="Telomerase_Complex_Comp"/>
</dbReference>
<dbReference type="InterPro" id="IPR056829">
    <property type="entry name" value="Beta-prop_TEP1_2nd"/>
</dbReference>
<evidence type="ECO:0000313" key="7">
    <source>
        <dbReference type="Proteomes" id="UP000579812"/>
    </source>
</evidence>
<dbReference type="Gene3D" id="3.40.50.410">
    <property type="entry name" value="von Willebrand factor, type A domain"/>
    <property type="match status" value="1"/>
</dbReference>
<dbReference type="Pfam" id="PF25048">
    <property type="entry name" value="Beta-prop_TEP1_C"/>
    <property type="match status" value="1"/>
</dbReference>
<dbReference type="PROSITE" id="PS50294">
    <property type="entry name" value="WD_REPEATS_REGION"/>
    <property type="match status" value="3"/>
</dbReference>
<feature type="region of interest" description="Disordered" evidence="4">
    <location>
        <begin position="43"/>
        <end position="65"/>
    </location>
</feature>
<dbReference type="SMART" id="SM00320">
    <property type="entry name" value="WD40"/>
    <property type="match status" value="8"/>
</dbReference>
<reference evidence="6 7" key="1">
    <citation type="submission" date="2020-04" db="EMBL/GenBank/DDBJ databases">
        <title>Chromosome-level genome assembly of a cyprinid fish Onychostoma macrolepis by integration of Nanopore Sequencing, Bionano and Hi-C technology.</title>
        <authorList>
            <person name="Wang D."/>
        </authorList>
    </citation>
    <scope>NUCLEOTIDE SEQUENCE [LARGE SCALE GENOMIC DNA]</scope>
    <source>
        <strain evidence="6">SWU-2019</strain>
        <tissue evidence="6">Muscle</tissue>
    </source>
</reference>
<dbReference type="InterPro" id="IPR001680">
    <property type="entry name" value="WD40_rpt"/>
</dbReference>
<dbReference type="GO" id="GO:0070034">
    <property type="term" value="F:telomerase RNA binding"/>
    <property type="evidence" value="ECO:0007669"/>
    <property type="project" value="TreeGrafter"/>
</dbReference>
<feature type="repeat" description="WD" evidence="3">
    <location>
        <begin position="1699"/>
        <end position="1740"/>
    </location>
</feature>
<evidence type="ECO:0000313" key="6">
    <source>
        <dbReference type="EMBL" id="KAF4117541.1"/>
    </source>
</evidence>
<dbReference type="SUPFAM" id="SSF50978">
    <property type="entry name" value="WD40 repeat-like"/>
    <property type="match status" value="2"/>
</dbReference>
<dbReference type="InterPro" id="IPR036322">
    <property type="entry name" value="WD40_repeat_dom_sf"/>
</dbReference>
<organism evidence="6 7">
    <name type="scientific">Onychostoma macrolepis</name>
    <dbReference type="NCBI Taxonomy" id="369639"/>
    <lineage>
        <taxon>Eukaryota</taxon>
        <taxon>Metazoa</taxon>
        <taxon>Chordata</taxon>
        <taxon>Craniata</taxon>
        <taxon>Vertebrata</taxon>
        <taxon>Euteleostomi</taxon>
        <taxon>Actinopterygii</taxon>
        <taxon>Neopterygii</taxon>
        <taxon>Teleostei</taxon>
        <taxon>Ostariophysi</taxon>
        <taxon>Cypriniformes</taxon>
        <taxon>Cyprinidae</taxon>
        <taxon>Acrossocheilinae</taxon>
        <taxon>Onychostoma</taxon>
    </lineage>
</organism>
<feature type="repeat" description="WD" evidence="3">
    <location>
        <begin position="1964"/>
        <end position="2003"/>
    </location>
</feature>
<dbReference type="SUPFAM" id="SSF140864">
    <property type="entry name" value="TROVE domain-like"/>
    <property type="match status" value="1"/>
</dbReference>
<dbReference type="PANTHER" id="PTHR44791">
    <property type="entry name" value="TELOMERASE PROTEIN COMPONENT 1 TEP1"/>
    <property type="match status" value="1"/>
</dbReference>
<keyword evidence="1 3" id="KW-0853">WD repeat</keyword>
<evidence type="ECO:0000259" key="5">
    <source>
        <dbReference type="PROSITE" id="PS50988"/>
    </source>
</evidence>
<proteinExistence type="predicted"/>
<dbReference type="Gene3D" id="2.130.10.10">
    <property type="entry name" value="YVTN repeat-like/Quinoprotein amine dehydrogenase"/>
    <property type="match status" value="3"/>
</dbReference>
<dbReference type="GO" id="GO:0000722">
    <property type="term" value="P:telomere maintenance via recombination"/>
    <property type="evidence" value="ECO:0007669"/>
    <property type="project" value="TreeGrafter"/>
</dbReference>
<protein>
    <recommendedName>
        <fullName evidence="5">TROVE domain-containing protein</fullName>
    </recommendedName>
</protein>
<dbReference type="Pfam" id="PF13271">
    <property type="entry name" value="DUF4062"/>
    <property type="match status" value="1"/>
</dbReference>
<dbReference type="InterPro" id="IPR027417">
    <property type="entry name" value="P-loop_NTPase"/>
</dbReference>
<name>A0A7J6DEH0_9TELE</name>
<dbReference type="InterPro" id="IPR037214">
    <property type="entry name" value="TROVE_dom_sf"/>
</dbReference>
<dbReference type="Pfam" id="PF05731">
    <property type="entry name" value="TROVE"/>
    <property type="match status" value="1"/>
</dbReference>
<feature type="compositionally biased region" description="Low complexity" evidence="4">
    <location>
        <begin position="46"/>
        <end position="59"/>
    </location>
</feature>
<dbReference type="Proteomes" id="UP000579812">
    <property type="component" value="Unassembled WGS sequence"/>
</dbReference>
<dbReference type="PANTHER" id="PTHR44791:SF1">
    <property type="entry name" value="TELOMERASE PROTEIN COMPONENT 1"/>
    <property type="match status" value="1"/>
</dbReference>
<evidence type="ECO:0000256" key="2">
    <source>
        <dbReference type="ARBA" id="ARBA00022737"/>
    </source>
</evidence>
<feature type="domain" description="TROVE" evidence="5">
    <location>
        <begin position="237"/>
        <end position="681"/>
    </location>
</feature>
<dbReference type="EMBL" id="JAAMOB010000002">
    <property type="protein sequence ID" value="KAF4117541.1"/>
    <property type="molecule type" value="Genomic_DNA"/>
</dbReference>
<dbReference type="InterPro" id="IPR056828">
    <property type="entry name" value="Beta-prop_TEP1_C"/>
</dbReference>
<dbReference type="Pfam" id="PF00400">
    <property type="entry name" value="WD40"/>
    <property type="match status" value="2"/>
</dbReference>
<keyword evidence="7" id="KW-1185">Reference proteome</keyword>
<feature type="repeat" description="WD" evidence="3">
    <location>
        <begin position="1510"/>
        <end position="1551"/>
    </location>
</feature>
<feature type="compositionally biased region" description="Basic and acidic residues" evidence="4">
    <location>
        <begin position="192"/>
        <end position="202"/>
    </location>
</feature>
<dbReference type="InterPro" id="IPR019775">
    <property type="entry name" value="WD40_repeat_CS"/>
</dbReference>
<dbReference type="Pfam" id="PF19334">
    <property type="entry name" value="DUF5920"/>
    <property type="match status" value="1"/>
</dbReference>
<comment type="caution">
    <text evidence="6">The sequence shown here is derived from an EMBL/GenBank/DDBJ whole genome shotgun (WGS) entry which is preliminary data.</text>
</comment>
<dbReference type="InterPro" id="IPR015943">
    <property type="entry name" value="WD40/YVTN_repeat-like_dom_sf"/>
</dbReference>
<sequence>MKTPAPLQTDLKANTDVRLQGNYRSPRLENHFLAQAPSVLSQHQNTSPSWSKQTSTSSSCPALQPTSLSSTMAASSLLSSTMAASSLLSSTMAASSLLSSTTMSSLSSSSSLLSTKNTLLMESSLHPPGSSSLTSSCSHNPLLSYSKMSTPSAAPPVCSYPSPSVENKVGSNQKREAEDMLFSPEGLLGSTEEPRQDVRHESIEEDDQMLSSEMDLNMDLDGEGEQTVALHEEFGVLEASEDEHLVQLRDRKNNLLNMVCCSLVNKSCTPGQKDWDKKRSVWAVIKVLATEITTEDPEFLLKVAVYTRQELNIRITANFLLALAAHLPGSKPHLRRYFCAAVQLPSDWLEVTRIYSMCFSKSLPSCLKKALADKFKQFTEYQLAKYNTRKHRCKHNKKQKKGEKISAAQWKKWGDLVRVEDSILKKYLERQNRTAKDKKQSEFSLKKMIKRLHIKESAEHVMAILGKKYPSDLKAFSRSGLSGVWERERAGKRMKLKQPDMWECRLSQEGNKAATWEKLIDGKSLPFMAMLRNLRNMISVGISEKHHTKILNRLTSKNAVIQSRQFPFRFLSAFKVILELSKFAGGPAVEVPSSREVLQGILKKLPKSKRYQQYSWETTARKRLRNTMRVPFVYRLFNIKRNLLKKANQRLYTQELLNKYSCALEKAVQISCKYNIPPLPGRTLVMYNVEISEDRDWSGADDVCLPPESTEDIDENKLSASVQEAAMLLCMMINYCSEDSQVMLFCHEGLQEVKMKSDVLLDNVRQAMKQVKDLNDYDVQSEYISPTTFFTKLTEEKTKLDRIVVLKIENCYTCRNLMADINNYRQDTNRDAVVIDVLLGKISPMDTSKYKLSSNTVELWGFSEQILKFVSERGSSRMLQHVEHMDRVYNIPPPQGRKTEPERAADVISLPATPKFRWKSVRVFISSTFRDMHAERDVLVRSVFPELRRRAAPHYLHLQEVELRWGVTEEESNRAVELCLSEVCRSQLLLGILGERYGLVPPRPTLPELPQYSWLNSAPDGLSVTEMEIRQFQALYPDSAQSRMFFYFRSPRLASSVPVAWRPDFVKETDEGVDSEIKEQEVHQDAQQRQFHGRAKLISLATEKVQECQQKGGILMVEGNPGEGKTVFMAALAQALKTSVKNKKGPLCDVISYSADASQSACSVEQLLHCLVQWLRKRKDDVELPPNTSYKDLLSEFHGTKSHLHCLLMGRTVSMTVEVKGCQNGSHSTSLNTRKGTVSFPLGQLSLPDKKEIVQKQLVEFGKKLSDSAFNNQLQTLLMKKGSVSPLYLRLACEELKNYASFEKMKDSLQSLPQSLGELVQHSLLRLQNQYCRAGLGWALATLAISSTGLRESSLYTVLNMCNDLNSRGGPVTWQEILHIARHPESRVPMAVFSQLARTLHSLIGPSHGHGSDDLLILTHPEVKSAFEHLYLSTEESRTRSHLIIAAHLWVQSNPQGKDTFLHSDADILSQLPAHLMGSNQCEPLCFLLSSYYFLYANVWSAQKSTEVASLMNPSPLNCVNFDLEGQLVAVGCWDGAVRLWNWLEQKNVTTLLGHQSSVRSLSFSPCSSILCSGCLSGEVRLWFMYGLVVSGKLLLYWEKKRREGLVHALPHMDGGQRNRALLLSGGMDHRPRVWERQGENPENLVLIGSFTVQKGPILALAQNSTCVASASDDFTIGLWLKDNLTSKPWIDPKVMCILRGHNGGVTCLAFSPDGKELLSGGKDQALMIWKLNASPPVLSQSISNCHGDWITGCAWTSSAVLSCSSDCKLRMWDIQTGRLLREILSSSSLSTLCCWEDHVMAGSTDGLLMVWKWESGVEITRIQAHKSRLHHCTVVSETCIWKLEQDSKKCIVGWLRRVCPLGMMANDSKSFWLLGQKQGVLYFGLILSLNPSGSDFYLTFCDDAISKKPKDSEIEEEIDEEQQEKLCEEQRGEGDTDFFVCGDCKGNMWFNQPPNLSTWTQRRTAHTDKVSVLRLTDSLIISASHDRTVKLWDRRTKKQVGMFVCGGPVKVLEVNPCDPKEFVCGDTQGQLYFLSWKG</sequence>
<dbReference type="PROSITE" id="PS00678">
    <property type="entry name" value="WD_REPEATS_1"/>
    <property type="match status" value="1"/>
</dbReference>
<feature type="repeat" description="WD" evidence="3">
    <location>
        <begin position="1744"/>
        <end position="1783"/>
    </location>
</feature>
<feature type="repeat" description="WD" evidence="3">
    <location>
        <begin position="1552"/>
        <end position="1583"/>
    </location>
</feature>
<dbReference type="InterPro" id="IPR036465">
    <property type="entry name" value="vWFA_dom_sf"/>
</dbReference>
<dbReference type="InterPro" id="IPR045804">
    <property type="entry name" value="DUF5920"/>
</dbReference>
<gene>
    <name evidence="6" type="ORF">G5714_002094</name>
</gene>
<feature type="region of interest" description="Disordered" evidence="4">
    <location>
        <begin position="182"/>
        <end position="207"/>
    </location>
</feature>
<dbReference type="InterPro" id="IPR025139">
    <property type="entry name" value="DUF4062"/>
</dbReference>
<evidence type="ECO:0000256" key="4">
    <source>
        <dbReference type="SAM" id="MobiDB-lite"/>
    </source>
</evidence>
<dbReference type="Pfam" id="PF25047">
    <property type="entry name" value="Beta-prop_TEP1_2nd"/>
    <property type="match status" value="1"/>
</dbReference>
<dbReference type="GO" id="GO:0005697">
    <property type="term" value="C:telomerase holoenzyme complex"/>
    <property type="evidence" value="ECO:0007669"/>
    <property type="project" value="TreeGrafter"/>
</dbReference>